<keyword evidence="17" id="KW-0175">Coiled coil</keyword>
<dbReference type="Gene3D" id="1.10.287.130">
    <property type="match status" value="1"/>
</dbReference>
<evidence type="ECO:0000256" key="7">
    <source>
        <dbReference type="ARBA" id="ARBA00022692"/>
    </source>
</evidence>
<dbReference type="InterPro" id="IPR036097">
    <property type="entry name" value="HisK_dim/P_sf"/>
</dbReference>
<evidence type="ECO:0000256" key="13">
    <source>
        <dbReference type="ARBA" id="ARBA00023012"/>
    </source>
</evidence>
<feature type="modified residue" description="Phosphohistidine" evidence="15">
    <location>
        <position position="876"/>
    </location>
</feature>
<evidence type="ECO:0000256" key="4">
    <source>
        <dbReference type="ARBA" id="ARBA00022475"/>
    </source>
</evidence>
<dbReference type="AlphaFoldDB" id="A0A2N7JMI5"/>
<sequence length="937" mass="104487">MTRYGLRARVITLTLAPTLIIGLLLSAFFSFNRYQDLEGQVVNTGTSIIEPLAIASESGMKLESRESVRQLISYAHRKNSKLVRSIAVFDERHELFVTSNFHPDFESLTYPKDKPIPHLSSSNLLDNTLILRTPIIAEGQYINSANGQSQANQAIGYIAIELDLSSLRLQQYQEVFSAFLVLILGLGLSGVFAFRLMHDVTQPITHMKNMVDRIRRGHLDVRIEGKMHGELDSLKNGINAMAVSLSEYHVEMQHSIDQATSDLRETLEQLEIQNVELDIAKKRAQEAARVKSEFLANMSHELRTPLNGVIGFTRQMLKTHLSNSQTDYLQTIERSANNLLSIINDILDFSKLEAGKLALENIPFEFQGSLEEVVNLQATNAHEKGLELTLKIDPKVPPGVVGDPLRIQQILTNLVGNSIKFTERGNIDISVELRSQTEDSIELQFMVRDTGIGISERQQAQLFQAFSQADASISRRYGGTGLGLVITQKLVSQMGGEISLTSRLHQGSTFWFTLRLSTTDMPMTELIETQCLQDKQLLLIEPNMQAASITQQILTQEGLVVTYRSVMPDESTSYDYVLLNLAANQEYQFDTVSGWAIGAKKIAQNVIIGTPSTELALGEQLMKEVDVQCITKPLSRKKLLQTLISNQAPTLIAPAIETHSEEKLPLTVLAVDDNPANLKLITALLKERVETVISCTSGQKAIDKAKETPFDIIFMDIQMPQMDGVTACQNIKKLANNANTPIIAVTAHAMVGERDRLLAAGMDDYLTKPIEEHVLQQVLIHWNPTSEVDHIEKIDPDHPAVSTEVDNSQVSETEANEHKNIIIDWQAAMKQAANKEDLARDMLQMLVDFIPEVYEAADKAIEDSDYPVEQLTHIIHKMHGSSSYSGVPRLKSVCATIEKELRSGTSVEDIEPELFELQDELDKVQATAIHYLKPAKR</sequence>
<dbReference type="Pfam" id="PF00512">
    <property type="entry name" value="HisKA"/>
    <property type="match status" value="1"/>
</dbReference>
<evidence type="ECO:0000256" key="8">
    <source>
        <dbReference type="ARBA" id="ARBA00022741"/>
    </source>
</evidence>
<dbReference type="PROSITE" id="PS50110">
    <property type="entry name" value="RESPONSE_REGULATORY"/>
    <property type="match status" value="1"/>
</dbReference>
<dbReference type="SMART" id="SM00448">
    <property type="entry name" value="REC"/>
    <property type="match status" value="1"/>
</dbReference>
<dbReference type="EC" id="2.7.13.3" evidence="3"/>
<dbReference type="SMART" id="SM00073">
    <property type="entry name" value="HPT"/>
    <property type="match status" value="1"/>
</dbReference>
<name>A0A2N7JMI5_VIBSP</name>
<reference evidence="24" key="1">
    <citation type="submission" date="2016-07" db="EMBL/GenBank/DDBJ databases">
        <title>Nontailed viruses are major unrecognized killers of bacteria in the ocean.</title>
        <authorList>
            <person name="Kauffman K."/>
            <person name="Hussain F."/>
            <person name="Yang J."/>
            <person name="Arevalo P."/>
            <person name="Brown J."/>
            <person name="Cutler M."/>
            <person name="Kelly L."/>
            <person name="Polz M.F."/>
        </authorList>
    </citation>
    <scope>NUCLEOTIDE SEQUENCE [LARGE SCALE GENOMIC DNA]</scope>
    <source>
        <strain evidence="24">10N.261.48.B5</strain>
    </source>
</reference>
<dbReference type="PROSITE" id="PS50885">
    <property type="entry name" value="HAMP"/>
    <property type="match status" value="1"/>
</dbReference>
<evidence type="ECO:0000313" key="23">
    <source>
        <dbReference type="EMBL" id="PMM42965.1"/>
    </source>
</evidence>
<dbReference type="PANTHER" id="PTHR45339">
    <property type="entry name" value="HYBRID SIGNAL TRANSDUCTION HISTIDINE KINASE J"/>
    <property type="match status" value="1"/>
</dbReference>
<keyword evidence="13" id="KW-0902">Two-component regulatory system</keyword>
<feature type="domain" description="Histidine kinase" evidence="19">
    <location>
        <begin position="297"/>
        <end position="518"/>
    </location>
</feature>
<evidence type="ECO:0000259" key="22">
    <source>
        <dbReference type="PROSITE" id="PS50894"/>
    </source>
</evidence>
<comment type="catalytic activity">
    <reaction evidence="1">
        <text>ATP + protein L-histidine = ADP + protein N-phospho-L-histidine.</text>
        <dbReference type="EC" id="2.7.13.3"/>
    </reaction>
</comment>
<keyword evidence="9 23" id="KW-0418">Kinase</keyword>
<dbReference type="Gene3D" id="3.40.50.2300">
    <property type="match status" value="1"/>
</dbReference>
<dbReference type="CDD" id="cd06225">
    <property type="entry name" value="HAMP"/>
    <property type="match status" value="1"/>
</dbReference>
<keyword evidence="14 18" id="KW-0472">Membrane</keyword>
<dbReference type="GO" id="GO:0005524">
    <property type="term" value="F:ATP binding"/>
    <property type="evidence" value="ECO:0007669"/>
    <property type="project" value="UniProtKB-KW"/>
</dbReference>
<dbReference type="InterPro" id="IPR005467">
    <property type="entry name" value="His_kinase_dom"/>
</dbReference>
<dbReference type="InterPro" id="IPR011006">
    <property type="entry name" value="CheY-like_superfamily"/>
</dbReference>
<dbReference type="SMART" id="SM00387">
    <property type="entry name" value="HATPase_c"/>
    <property type="match status" value="1"/>
</dbReference>
<dbReference type="EMBL" id="MCZF01000266">
    <property type="protein sequence ID" value="PMM42965.1"/>
    <property type="molecule type" value="Genomic_DNA"/>
</dbReference>
<dbReference type="Pfam" id="PF00672">
    <property type="entry name" value="HAMP"/>
    <property type="match status" value="1"/>
</dbReference>
<dbReference type="FunFam" id="1.10.287.130:FF:000003">
    <property type="entry name" value="Histidine kinase"/>
    <property type="match status" value="1"/>
</dbReference>
<dbReference type="GO" id="GO:0016787">
    <property type="term" value="F:hydrolase activity"/>
    <property type="evidence" value="ECO:0007669"/>
    <property type="project" value="UniProtKB-KW"/>
</dbReference>
<evidence type="ECO:0000256" key="14">
    <source>
        <dbReference type="ARBA" id="ARBA00023136"/>
    </source>
</evidence>
<protein>
    <recommendedName>
        <fullName evidence="3">histidine kinase</fullName>
        <ecNumber evidence="3">2.7.13.3</ecNumber>
    </recommendedName>
</protein>
<evidence type="ECO:0000256" key="11">
    <source>
        <dbReference type="ARBA" id="ARBA00022840"/>
    </source>
</evidence>
<dbReference type="InterPro" id="IPR019247">
    <property type="entry name" value="Histidine_kinase_BarA_N"/>
</dbReference>
<feature type="transmembrane region" description="Helical" evidence="18">
    <location>
        <begin position="6"/>
        <end position="29"/>
    </location>
</feature>
<feature type="transmembrane region" description="Helical" evidence="18">
    <location>
        <begin position="175"/>
        <end position="197"/>
    </location>
</feature>
<keyword evidence="7 18" id="KW-0812">Transmembrane</keyword>
<dbReference type="CDD" id="cd00082">
    <property type="entry name" value="HisKA"/>
    <property type="match status" value="1"/>
</dbReference>
<gene>
    <name evidence="23" type="ORF">BCT54_07210</name>
</gene>
<dbReference type="Gene3D" id="6.10.340.10">
    <property type="match status" value="1"/>
</dbReference>
<dbReference type="CDD" id="cd16922">
    <property type="entry name" value="HATPase_EvgS-ArcB-TorS-like"/>
    <property type="match status" value="1"/>
</dbReference>
<dbReference type="InterPro" id="IPR001789">
    <property type="entry name" value="Sig_transdc_resp-reg_receiver"/>
</dbReference>
<feature type="domain" description="Response regulatory" evidence="20">
    <location>
        <begin position="667"/>
        <end position="783"/>
    </location>
</feature>
<evidence type="ECO:0000256" key="9">
    <source>
        <dbReference type="ARBA" id="ARBA00022777"/>
    </source>
</evidence>
<keyword evidence="5 16" id="KW-0597">Phosphoprotein</keyword>
<dbReference type="SUPFAM" id="SSF52172">
    <property type="entry name" value="CheY-like"/>
    <property type="match status" value="1"/>
</dbReference>
<feature type="modified residue" description="4-aspartylphosphate" evidence="16">
    <location>
        <position position="716"/>
    </location>
</feature>
<dbReference type="InterPro" id="IPR003594">
    <property type="entry name" value="HATPase_dom"/>
</dbReference>
<dbReference type="PROSITE" id="PS50894">
    <property type="entry name" value="HPT"/>
    <property type="match status" value="1"/>
</dbReference>
<dbReference type="FunFam" id="3.30.565.10:FF:000010">
    <property type="entry name" value="Sensor histidine kinase RcsC"/>
    <property type="match status" value="1"/>
</dbReference>
<proteinExistence type="predicted"/>
<dbReference type="InterPro" id="IPR036890">
    <property type="entry name" value="HATPase_C_sf"/>
</dbReference>
<dbReference type="Pfam" id="PF02518">
    <property type="entry name" value="HATPase_c"/>
    <property type="match status" value="1"/>
</dbReference>
<dbReference type="InterPro" id="IPR003660">
    <property type="entry name" value="HAMP_dom"/>
</dbReference>
<dbReference type="InterPro" id="IPR004358">
    <property type="entry name" value="Sig_transdc_His_kin-like_C"/>
</dbReference>
<evidence type="ECO:0000259" key="19">
    <source>
        <dbReference type="PROSITE" id="PS50109"/>
    </source>
</evidence>
<dbReference type="Pfam" id="PF01627">
    <property type="entry name" value="Hpt"/>
    <property type="match status" value="1"/>
</dbReference>
<evidence type="ECO:0000256" key="18">
    <source>
        <dbReference type="SAM" id="Phobius"/>
    </source>
</evidence>
<dbReference type="SUPFAM" id="SSF47384">
    <property type="entry name" value="Homodimeric domain of signal transducing histidine kinase"/>
    <property type="match status" value="1"/>
</dbReference>
<keyword evidence="10" id="KW-0378">Hydrolase</keyword>
<evidence type="ECO:0000256" key="2">
    <source>
        <dbReference type="ARBA" id="ARBA00004651"/>
    </source>
</evidence>
<keyword evidence="12 18" id="KW-1133">Transmembrane helix</keyword>
<dbReference type="SUPFAM" id="SSF158472">
    <property type="entry name" value="HAMP domain-like"/>
    <property type="match status" value="1"/>
</dbReference>
<dbReference type="RefSeq" id="WP_102553278.1">
    <property type="nucleotide sequence ID" value="NZ_MCZF01000266.1"/>
</dbReference>
<evidence type="ECO:0000256" key="17">
    <source>
        <dbReference type="SAM" id="Coils"/>
    </source>
</evidence>
<evidence type="ECO:0000256" key="1">
    <source>
        <dbReference type="ARBA" id="ARBA00000085"/>
    </source>
</evidence>
<dbReference type="PROSITE" id="PS50109">
    <property type="entry name" value="HIS_KIN"/>
    <property type="match status" value="1"/>
</dbReference>
<accession>A0A2N7JMI5</accession>
<feature type="coiled-coil region" evidence="17">
    <location>
        <begin position="256"/>
        <end position="287"/>
    </location>
</feature>
<keyword evidence="6" id="KW-0808">Transferase</keyword>
<dbReference type="SUPFAM" id="SSF55874">
    <property type="entry name" value="ATPase domain of HSP90 chaperone/DNA topoisomerase II/histidine kinase"/>
    <property type="match status" value="1"/>
</dbReference>
<evidence type="ECO:0000313" key="24">
    <source>
        <dbReference type="Proteomes" id="UP000235533"/>
    </source>
</evidence>
<evidence type="ECO:0000256" key="6">
    <source>
        <dbReference type="ARBA" id="ARBA00022679"/>
    </source>
</evidence>
<evidence type="ECO:0000256" key="12">
    <source>
        <dbReference type="ARBA" id="ARBA00022989"/>
    </source>
</evidence>
<feature type="domain" description="HAMP" evidence="21">
    <location>
        <begin position="198"/>
        <end position="250"/>
    </location>
</feature>
<dbReference type="NCBIfam" id="NF008318">
    <property type="entry name" value="PRK11107.1"/>
    <property type="match status" value="1"/>
</dbReference>
<dbReference type="SUPFAM" id="SSF47226">
    <property type="entry name" value="Histidine-containing phosphotransfer domain, HPT domain"/>
    <property type="match status" value="1"/>
</dbReference>
<evidence type="ECO:0000256" key="5">
    <source>
        <dbReference type="ARBA" id="ARBA00022553"/>
    </source>
</evidence>
<dbReference type="PANTHER" id="PTHR45339:SF5">
    <property type="entry name" value="HISTIDINE KINASE"/>
    <property type="match status" value="1"/>
</dbReference>
<dbReference type="SMART" id="SM00388">
    <property type="entry name" value="HisKA"/>
    <property type="match status" value="1"/>
</dbReference>
<dbReference type="Gene3D" id="1.20.120.160">
    <property type="entry name" value="HPT domain"/>
    <property type="match status" value="1"/>
</dbReference>
<dbReference type="Pfam" id="PF00072">
    <property type="entry name" value="Response_reg"/>
    <property type="match status" value="1"/>
</dbReference>
<dbReference type="InterPro" id="IPR036641">
    <property type="entry name" value="HPT_dom_sf"/>
</dbReference>
<evidence type="ECO:0000256" key="10">
    <source>
        <dbReference type="ARBA" id="ARBA00022801"/>
    </source>
</evidence>
<evidence type="ECO:0000256" key="3">
    <source>
        <dbReference type="ARBA" id="ARBA00012438"/>
    </source>
</evidence>
<dbReference type="Pfam" id="PF09984">
    <property type="entry name" value="sCache_4"/>
    <property type="match status" value="1"/>
</dbReference>
<dbReference type="SMART" id="SM00304">
    <property type="entry name" value="HAMP"/>
    <property type="match status" value="1"/>
</dbReference>
<dbReference type="GO" id="GO:0005886">
    <property type="term" value="C:plasma membrane"/>
    <property type="evidence" value="ECO:0007669"/>
    <property type="project" value="UniProtKB-SubCell"/>
</dbReference>
<dbReference type="InterPro" id="IPR008207">
    <property type="entry name" value="Sig_transdc_His_kin_Hpt_dom"/>
</dbReference>
<dbReference type="Gene3D" id="3.30.565.10">
    <property type="entry name" value="Histidine kinase-like ATPase, C-terminal domain"/>
    <property type="match status" value="1"/>
</dbReference>
<keyword evidence="11" id="KW-0067">ATP-binding</keyword>
<keyword evidence="4" id="KW-1003">Cell membrane</keyword>
<feature type="domain" description="HPt" evidence="22">
    <location>
        <begin position="835"/>
        <end position="937"/>
    </location>
</feature>
<dbReference type="GO" id="GO:0000155">
    <property type="term" value="F:phosphorelay sensor kinase activity"/>
    <property type="evidence" value="ECO:0007669"/>
    <property type="project" value="InterPro"/>
</dbReference>
<comment type="subcellular location">
    <subcellularLocation>
        <location evidence="2">Cell membrane</location>
        <topology evidence="2">Multi-pass membrane protein</topology>
    </subcellularLocation>
</comment>
<dbReference type="CDD" id="cd17546">
    <property type="entry name" value="REC_hyHK_CKI1_RcsC-like"/>
    <property type="match status" value="1"/>
</dbReference>
<evidence type="ECO:0000259" key="21">
    <source>
        <dbReference type="PROSITE" id="PS50885"/>
    </source>
</evidence>
<dbReference type="Proteomes" id="UP000235533">
    <property type="component" value="Unassembled WGS sequence"/>
</dbReference>
<comment type="caution">
    <text evidence="23">The sequence shown here is derived from an EMBL/GenBank/DDBJ whole genome shotgun (WGS) entry which is preliminary data.</text>
</comment>
<dbReference type="InterPro" id="IPR003661">
    <property type="entry name" value="HisK_dim/P_dom"/>
</dbReference>
<dbReference type="PRINTS" id="PR00344">
    <property type="entry name" value="BCTRLSENSOR"/>
</dbReference>
<evidence type="ECO:0000259" key="20">
    <source>
        <dbReference type="PROSITE" id="PS50110"/>
    </source>
</evidence>
<organism evidence="23 24">
    <name type="scientific">Vibrio splendidus</name>
    <dbReference type="NCBI Taxonomy" id="29497"/>
    <lineage>
        <taxon>Bacteria</taxon>
        <taxon>Pseudomonadati</taxon>
        <taxon>Pseudomonadota</taxon>
        <taxon>Gammaproteobacteria</taxon>
        <taxon>Vibrionales</taxon>
        <taxon>Vibrionaceae</taxon>
        <taxon>Vibrio</taxon>
    </lineage>
</organism>
<keyword evidence="8" id="KW-0547">Nucleotide-binding</keyword>
<evidence type="ECO:0000256" key="15">
    <source>
        <dbReference type="PROSITE-ProRule" id="PRU00110"/>
    </source>
</evidence>
<evidence type="ECO:0000256" key="16">
    <source>
        <dbReference type="PROSITE-ProRule" id="PRU00169"/>
    </source>
</evidence>